<dbReference type="PANTHER" id="PTHR31350:SF21">
    <property type="entry name" value="F-BOX ONLY PROTEIN 21"/>
    <property type="match status" value="1"/>
</dbReference>
<sequence length="268" mass="29303">MDWDAAPATLRFIEEIALGDSMSLDVAAMAIAAHAYPGLDIDSEIDALDRIAAHPILHADGFDALGLAQYLFASGEFVGNTAVYDDPRNSFLNDVLERRLGIPITLAVVMMEVGRRVGITLVGIGMPGHFLVREARSAERFFDPFNGGKQLDEDDCREHFHAIAGSDAPWHPAFLNPVGPREIILRMLTNIQQGAMRRRMPEAIWSARLRLLLPGLAAQEIRQSADVLGGFGRHIEAARALEDLAAALPDDQAELIIIEANGWRAHAN</sequence>
<feature type="domain" description="Protein SirB1 N-terminal" evidence="1">
    <location>
        <begin position="66"/>
        <end position="188"/>
    </location>
</feature>
<dbReference type="Pfam" id="PF13369">
    <property type="entry name" value="Transglut_core2"/>
    <property type="match status" value="1"/>
</dbReference>
<dbReference type="AlphaFoldDB" id="A0A6J6M2M7"/>
<name>A0A6J6M2M7_9ZZZZ</name>
<gene>
    <name evidence="2" type="ORF">UFOPK2242_01265</name>
</gene>
<proteinExistence type="predicted"/>
<dbReference type="EMBL" id="CAEZWM010000182">
    <property type="protein sequence ID" value="CAB4666965.1"/>
    <property type="molecule type" value="Genomic_DNA"/>
</dbReference>
<dbReference type="InterPro" id="IPR032698">
    <property type="entry name" value="SirB1_N"/>
</dbReference>
<evidence type="ECO:0000313" key="2">
    <source>
        <dbReference type="EMBL" id="CAB4666965.1"/>
    </source>
</evidence>
<organism evidence="2">
    <name type="scientific">freshwater metagenome</name>
    <dbReference type="NCBI Taxonomy" id="449393"/>
    <lineage>
        <taxon>unclassified sequences</taxon>
        <taxon>metagenomes</taxon>
        <taxon>ecological metagenomes</taxon>
    </lineage>
</organism>
<protein>
    <submittedName>
        <fullName evidence="2">Unannotated protein</fullName>
    </submittedName>
</protein>
<dbReference type="PANTHER" id="PTHR31350">
    <property type="entry name" value="SI:DKEY-261L7.2"/>
    <property type="match status" value="1"/>
</dbReference>
<accession>A0A6J6M2M7</accession>
<evidence type="ECO:0000259" key="1">
    <source>
        <dbReference type="Pfam" id="PF13369"/>
    </source>
</evidence>
<reference evidence="2" key="1">
    <citation type="submission" date="2020-05" db="EMBL/GenBank/DDBJ databases">
        <authorList>
            <person name="Chiriac C."/>
            <person name="Salcher M."/>
            <person name="Ghai R."/>
            <person name="Kavagutti S V."/>
        </authorList>
    </citation>
    <scope>NUCLEOTIDE SEQUENCE</scope>
</reference>